<gene>
    <name evidence="1" type="ORF">CL1_0771</name>
</gene>
<sequence length="145" mass="15426">MLFIVGIILTGIALMTPGYIKESDTATVVAYVKNSAASACAYLNSGVTTDRYPQRILNAIITESNYTYKAFRVVGVTSSESEDTITVGIIIEYSGKIDLGDDAIAGTIRAFIISDLAESGNARLVGDTLYYGGREVVIVVSVVRA</sequence>
<keyword evidence="2" id="KW-1185">Reference proteome</keyword>
<dbReference type="STRING" id="163003.CL1_0771"/>
<dbReference type="Proteomes" id="UP000006064">
    <property type="component" value="Chromosome"/>
</dbReference>
<reference evidence="1 2" key="1">
    <citation type="journal article" date="2012" name="J. Bacteriol.">
        <title>Complete Genome Sequence of the Hyperthermophilic Archaeon Thermococcus sp. Strain CL1, Isolated from a Paralvinella sp. Polychaete Worm Collected from a Hydrothermal Vent.</title>
        <authorList>
            <person name="Jung J.H."/>
            <person name="Holden J.F."/>
            <person name="Seo D.H."/>
            <person name="Park K.H."/>
            <person name="Shin H."/>
            <person name="Ryu S."/>
            <person name="Lee J.H."/>
            <person name="Park C.S."/>
        </authorList>
    </citation>
    <scope>NUCLEOTIDE SEQUENCE [LARGE SCALE GENOMIC DNA]</scope>
    <source>
        <strain evidence="2">DSM 27260 / KACC 17922 / CL1</strain>
    </source>
</reference>
<protein>
    <submittedName>
        <fullName evidence="1">Uncharacterized protein</fullName>
    </submittedName>
</protein>
<dbReference type="HOGENOM" id="CLU_140807_1_0_2"/>
<dbReference type="EMBL" id="CP003651">
    <property type="protein sequence ID" value="AFL94976.1"/>
    <property type="molecule type" value="Genomic_DNA"/>
</dbReference>
<accession>I3ZTE2</accession>
<name>I3ZTE2_THECF</name>
<proteinExistence type="predicted"/>
<dbReference type="KEGG" id="thm:CL1_0771"/>
<evidence type="ECO:0000313" key="2">
    <source>
        <dbReference type="Proteomes" id="UP000006064"/>
    </source>
</evidence>
<dbReference type="AlphaFoldDB" id="I3ZTE2"/>
<evidence type="ECO:0000313" key="1">
    <source>
        <dbReference type="EMBL" id="AFL94976.1"/>
    </source>
</evidence>
<organism evidence="1 2">
    <name type="scientific">Thermococcus cleftensis (strain DSM 27260 / KACC 17922 / CL1)</name>
    <dbReference type="NCBI Taxonomy" id="163003"/>
    <lineage>
        <taxon>Archaea</taxon>
        <taxon>Methanobacteriati</taxon>
        <taxon>Methanobacteriota</taxon>
        <taxon>Thermococci</taxon>
        <taxon>Thermococcales</taxon>
        <taxon>Thermococcaceae</taxon>
        <taxon>Thermococcus</taxon>
    </lineage>
</organism>